<dbReference type="AlphaFoldDB" id="A0A4S2N3N6"/>
<reference evidence="2 3" key="1">
    <citation type="submission" date="2019-04" db="EMBL/GenBank/DDBJ databases">
        <title>Comparative genomics and transcriptomics to analyze fruiting body development in filamentous ascomycetes.</title>
        <authorList>
            <consortium name="DOE Joint Genome Institute"/>
            <person name="Lutkenhaus R."/>
            <person name="Traeger S."/>
            <person name="Breuer J."/>
            <person name="Kuo A."/>
            <person name="Lipzen A."/>
            <person name="Pangilinan J."/>
            <person name="Dilworth D."/>
            <person name="Sandor L."/>
            <person name="Poggeler S."/>
            <person name="Barry K."/>
            <person name="Grigoriev I.V."/>
            <person name="Nowrousian M."/>
        </authorList>
    </citation>
    <scope>NUCLEOTIDE SEQUENCE [LARGE SCALE GENOMIC DNA]</scope>
    <source>
        <strain evidence="2 3">CBS 389.68</strain>
    </source>
</reference>
<evidence type="ECO:0000313" key="3">
    <source>
        <dbReference type="Proteomes" id="UP000298138"/>
    </source>
</evidence>
<feature type="compositionally biased region" description="Low complexity" evidence="1">
    <location>
        <begin position="95"/>
        <end position="112"/>
    </location>
</feature>
<evidence type="ECO:0000256" key="1">
    <source>
        <dbReference type="SAM" id="MobiDB-lite"/>
    </source>
</evidence>
<dbReference type="Proteomes" id="UP000298138">
    <property type="component" value="Unassembled WGS sequence"/>
</dbReference>
<dbReference type="InParanoid" id="A0A4S2N3N6"/>
<organism evidence="2 3">
    <name type="scientific">Ascodesmis nigricans</name>
    <dbReference type="NCBI Taxonomy" id="341454"/>
    <lineage>
        <taxon>Eukaryota</taxon>
        <taxon>Fungi</taxon>
        <taxon>Dikarya</taxon>
        <taxon>Ascomycota</taxon>
        <taxon>Pezizomycotina</taxon>
        <taxon>Pezizomycetes</taxon>
        <taxon>Pezizales</taxon>
        <taxon>Ascodesmidaceae</taxon>
        <taxon>Ascodesmis</taxon>
    </lineage>
</organism>
<feature type="compositionally biased region" description="Basic and acidic residues" evidence="1">
    <location>
        <begin position="1"/>
        <end position="19"/>
    </location>
</feature>
<feature type="region of interest" description="Disordered" evidence="1">
    <location>
        <begin position="1"/>
        <end position="113"/>
    </location>
</feature>
<gene>
    <name evidence="2" type="ORF">EX30DRAFT_369131</name>
</gene>
<protein>
    <submittedName>
        <fullName evidence="2">Uncharacterized protein</fullName>
    </submittedName>
</protein>
<sequence>MAPKRKADEVPPEKTDRAFKLMRFRSNSSSSSSSGSSPEPESLKPPSSPVAPSPDDDDSIYDSNDDSGHSSSSSSGSDREDPNSSEAEDNESDLESTSSSSSDKTSSSSASATYQVNLHLESSVSGDVIKEAILLGSYPSATSANHVAQLVVPERFGELYKVNTTVDMEDGLVKVEADIDNGDEKKKVTVVVERVEK</sequence>
<dbReference type="EMBL" id="ML220113">
    <property type="protein sequence ID" value="TGZ83810.1"/>
    <property type="molecule type" value="Genomic_DNA"/>
</dbReference>
<keyword evidence="3" id="KW-1185">Reference proteome</keyword>
<proteinExistence type="predicted"/>
<name>A0A4S2N3N6_9PEZI</name>
<accession>A0A4S2N3N6</accession>
<feature type="compositionally biased region" description="Low complexity" evidence="1">
    <location>
        <begin position="26"/>
        <end position="40"/>
    </location>
</feature>
<evidence type="ECO:0000313" key="2">
    <source>
        <dbReference type="EMBL" id="TGZ83810.1"/>
    </source>
</evidence>
<feature type="compositionally biased region" description="Acidic residues" evidence="1">
    <location>
        <begin position="54"/>
        <end position="65"/>
    </location>
</feature>